<feature type="domain" description="EF-hand" evidence="2">
    <location>
        <begin position="45"/>
        <end position="80"/>
    </location>
</feature>
<evidence type="ECO:0000256" key="1">
    <source>
        <dbReference type="ARBA" id="ARBA00022837"/>
    </source>
</evidence>
<sequence length="106" mass="12229">MGNSSSNQLSPELANKIMGVFRKIDTDGSKCIDKEETLKFWKSNYAKVNTDELFKAVDVDNSGTITEDEWMEFWNSVKKAGYSEQEIEEELEGLLEGFSWVYFDHK</sequence>
<dbReference type="InterPro" id="IPR002048">
    <property type="entry name" value="EF_hand_dom"/>
</dbReference>
<dbReference type="PROSITE" id="PS50222">
    <property type="entry name" value="EF_HAND_2"/>
    <property type="match status" value="1"/>
</dbReference>
<dbReference type="OrthoDB" id="310790at2759"/>
<keyword evidence="1" id="KW-0106">Calcium</keyword>
<dbReference type="SUPFAM" id="SSF47473">
    <property type="entry name" value="EF-hand"/>
    <property type="match status" value="1"/>
</dbReference>
<dbReference type="OMA" id="TEDEWME"/>
<gene>
    <name evidence="3" type="ORF">TTHERM_00649109</name>
</gene>
<evidence type="ECO:0000313" key="3">
    <source>
        <dbReference type="EMBL" id="EDK31285.1"/>
    </source>
</evidence>
<dbReference type="Proteomes" id="UP000009168">
    <property type="component" value="Unassembled WGS sequence"/>
</dbReference>
<accession>A4VF55</accession>
<proteinExistence type="predicted"/>
<keyword evidence="4" id="KW-1185">Reference proteome</keyword>
<dbReference type="EMBL" id="GG662698">
    <property type="protein sequence ID" value="EDK31285.1"/>
    <property type="molecule type" value="Genomic_DNA"/>
</dbReference>
<dbReference type="GeneID" id="7841648"/>
<dbReference type="InterPro" id="IPR018247">
    <property type="entry name" value="EF_Hand_1_Ca_BS"/>
</dbReference>
<dbReference type="InterPro" id="IPR011992">
    <property type="entry name" value="EF-hand-dom_pair"/>
</dbReference>
<dbReference type="CDD" id="cd00051">
    <property type="entry name" value="EFh"/>
    <property type="match status" value="1"/>
</dbReference>
<dbReference type="InParanoid" id="A4VF55"/>
<reference evidence="4" key="1">
    <citation type="journal article" date="2006" name="PLoS Biol.">
        <title>Macronuclear genome sequence of the ciliate Tetrahymena thermophila, a model eukaryote.</title>
        <authorList>
            <person name="Eisen J.A."/>
            <person name="Coyne R.S."/>
            <person name="Wu M."/>
            <person name="Wu D."/>
            <person name="Thiagarajan M."/>
            <person name="Wortman J.R."/>
            <person name="Badger J.H."/>
            <person name="Ren Q."/>
            <person name="Amedeo P."/>
            <person name="Jones K.M."/>
            <person name="Tallon L.J."/>
            <person name="Delcher A.L."/>
            <person name="Salzberg S.L."/>
            <person name="Silva J.C."/>
            <person name="Haas B.J."/>
            <person name="Majoros W.H."/>
            <person name="Farzad M."/>
            <person name="Carlton J.M."/>
            <person name="Smith R.K. Jr."/>
            <person name="Garg J."/>
            <person name="Pearlman R.E."/>
            <person name="Karrer K.M."/>
            <person name="Sun L."/>
            <person name="Manning G."/>
            <person name="Elde N.C."/>
            <person name="Turkewitz A.P."/>
            <person name="Asai D.J."/>
            <person name="Wilkes D.E."/>
            <person name="Wang Y."/>
            <person name="Cai H."/>
            <person name="Collins K."/>
            <person name="Stewart B.A."/>
            <person name="Lee S.R."/>
            <person name="Wilamowska K."/>
            <person name="Weinberg Z."/>
            <person name="Ruzzo W.L."/>
            <person name="Wloga D."/>
            <person name="Gaertig J."/>
            <person name="Frankel J."/>
            <person name="Tsao C.-C."/>
            <person name="Gorovsky M.A."/>
            <person name="Keeling P.J."/>
            <person name="Waller R.F."/>
            <person name="Patron N.J."/>
            <person name="Cherry J.M."/>
            <person name="Stover N.A."/>
            <person name="Krieger C.J."/>
            <person name="del Toro C."/>
            <person name="Ryder H.F."/>
            <person name="Williamson S.C."/>
            <person name="Barbeau R.A."/>
            <person name="Hamilton E.P."/>
            <person name="Orias E."/>
        </authorList>
    </citation>
    <scope>NUCLEOTIDE SEQUENCE [LARGE SCALE GENOMIC DNA]</scope>
    <source>
        <strain evidence="4">SB210</strain>
    </source>
</reference>
<dbReference type="AlphaFoldDB" id="A4VF55"/>
<dbReference type="HOGENOM" id="CLU_2175964_0_0_1"/>
<dbReference type="GO" id="GO:0005509">
    <property type="term" value="F:calcium ion binding"/>
    <property type="evidence" value="ECO:0007669"/>
    <property type="project" value="InterPro"/>
</dbReference>
<organism evidence="3 4">
    <name type="scientific">Tetrahymena thermophila (strain SB210)</name>
    <dbReference type="NCBI Taxonomy" id="312017"/>
    <lineage>
        <taxon>Eukaryota</taxon>
        <taxon>Sar</taxon>
        <taxon>Alveolata</taxon>
        <taxon>Ciliophora</taxon>
        <taxon>Intramacronucleata</taxon>
        <taxon>Oligohymenophorea</taxon>
        <taxon>Hymenostomatida</taxon>
        <taxon>Tetrahymenina</taxon>
        <taxon>Tetrahymenidae</taxon>
        <taxon>Tetrahymena</taxon>
    </lineage>
</organism>
<dbReference type="KEGG" id="tet:TTHERM_00649109"/>
<protein>
    <submittedName>
        <fullName evidence="3">EF-hand protein</fullName>
    </submittedName>
</protein>
<dbReference type="RefSeq" id="XP_001470616.1">
    <property type="nucleotide sequence ID" value="XM_001470580.1"/>
</dbReference>
<evidence type="ECO:0000313" key="4">
    <source>
        <dbReference type="Proteomes" id="UP000009168"/>
    </source>
</evidence>
<dbReference type="PROSITE" id="PS00018">
    <property type="entry name" value="EF_HAND_1"/>
    <property type="match status" value="1"/>
</dbReference>
<dbReference type="Gene3D" id="1.10.238.10">
    <property type="entry name" value="EF-hand"/>
    <property type="match status" value="2"/>
</dbReference>
<dbReference type="Pfam" id="PF13499">
    <property type="entry name" value="EF-hand_7"/>
    <property type="match status" value="1"/>
</dbReference>
<evidence type="ECO:0000259" key="2">
    <source>
        <dbReference type="PROSITE" id="PS50222"/>
    </source>
</evidence>
<name>A4VF55_TETTS</name>
<dbReference type="SMART" id="SM00054">
    <property type="entry name" value="EFh"/>
    <property type="match status" value="2"/>
</dbReference>
<dbReference type="eggNOG" id="ENOG502SG6P">
    <property type="taxonomic scope" value="Eukaryota"/>
</dbReference>